<reference evidence="2 3" key="1">
    <citation type="submission" date="2015-03" db="EMBL/GenBank/DDBJ databases">
        <authorList>
            <person name="Hassan Y.I."/>
            <person name="Lepp D."/>
            <person name="Li X.-Z."/>
            <person name="Zhou T."/>
        </authorList>
    </citation>
    <scope>NUCLEOTIDE SEQUENCE [LARGE SCALE GENOMIC DNA]</scope>
    <source>
        <strain evidence="2 3">BD-c194</strain>
    </source>
</reference>
<dbReference type="PANTHER" id="PTHR42879:SF6">
    <property type="entry name" value="NADPH-DEPENDENT REDUCTASE BACG"/>
    <property type="match status" value="1"/>
</dbReference>
<name>A0A0F5FSB7_9HYPH</name>
<gene>
    <name evidence="2" type="ORF">VE25_11140</name>
</gene>
<dbReference type="AlphaFoldDB" id="A0A0F5FSB7"/>
<keyword evidence="3" id="KW-1185">Reference proteome</keyword>
<dbReference type="Proteomes" id="UP000033632">
    <property type="component" value="Unassembled WGS sequence"/>
</dbReference>
<dbReference type="PRINTS" id="PR00081">
    <property type="entry name" value="GDHRDH"/>
</dbReference>
<proteinExistence type="inferred from homology"/>
<dbReference type="RefSeq" id="WP_046108690.1">
    <property type="nucleotide sequence ID" value="NZ_JZEX01000108.1"/>
</dbReference>
<dbReference type="InterPro" id="IPR036291">
    <property type="entry name" value="NAD(P)-bd_dom_sf"/>
</dbReference>
<dbReference type="PANTHER" id="PTHR42879">
    <property type="entry name" value="3-OXOACYL-(ACYL-CARRIER-PROTEIN) REDUCTASE"/>
    <property type="match status" value="1"/>
</dbReference>
<comment type="similarity">
    <text evidence="1">Belongs to the short-chain dehydrogenases/reductases (SDR) family.</text>
</comment>
<evidence type="ECO:0000313" key="2">
    <source>
        <dbReference type="EMBL" id="KKB11723.1"/>
    </source>
</evidence>
<dbReference type="SUPFAM" id="SSF51735">
    <property type="entry name" value="NAD(P)-binding Rossmann-fold domains"/>
    <property type="match status" value="1"/>
</dbReference>
<organism evidence="2 3">
    <name type="scientific">Devosia geojensis</name>
    <dbReference type="NCBI Taxonomy" id="443610"/>
    <lineage>
        <taxon>Bacteria</taxon>
        <taxon>Pseudomonadati</taxon>
        <taxon>Pseudomonadota</taxon>
        <taxon>Alphaproteobacteria</taxon>
        <taxon>Hyphomicrobiales</taxon>
        <taxon>Devosiaceae</taxon>
        <taxon>Devosia</taxon>
    </lineage>
</organism>
<dbReference type="InterPro" id="IPR002347">
    <property type="entry name" value="SDR_fam"/>
</dbReference>
<dbReference type="STRING" id="443610.VE25_11140"/>
<accession>A0A0F5FSB7</accession>
<dbReference type="Pfam" id="PF13561">
    <property type="entry name" value="adh_short_C2"/>
    <property type="match status" value="1"/>
</dbReference>
<dbReference type="Gene3D" id="3.40.50.720">
    <property type="entry name" value="NAD(P)-binding Rossmann-like Domain"/>
    <property type="match status" value="1"/>
</dbReference>
<protein>
    <submittedName>
        <fullName evidence="2">3-oxoacyl-ACP reductase</fullName>
    </submittedName>
</protein>
<sequence length="261" mass="26623">MKLGLDGKRALVIGASKGLGAAIAVALGNEGAHVIGAARSTDAIGALNKELEAGATGEIVAAALDLADSGSVAQLIASLAAQGGVDIVVNNSGGPPPGEAREIEAATFEKQFGVMVSPLIAITQAMLPGMVERKWGRVVTLTSSGVESPIPRLALSNALRQSLVGWSKTLASEVAADGVTVNVVVQGRIHTDRVDELDAATAKRLGKSVEDVRKASLATIPAGRYGRPEELADVVAFLVSERASYVTGSLVRVDGGTIRSI</sequence>
<evidence type="ECO:0000313" key="3">
    <source>
        <dbReference type="Proteomes" id="UP000033632"/>
    </source>
</evidence>
<dbReference type="EMBL" id="JZEX01000108">
    <property type="protein sequence ID" value="KKB11723.1"/>
    <property type="molecule type" value="Genomic_DNA"/>
</dbReference>
<dbReference type="PATRIC" id="fig|443610.3.peg.432"/>
<evidence type="ECO:0000256" key="1">
    <source>
        <dbReference type="ARBA" id="ARBA00006484"/>
    </source>
</evidence>
<dbReference type="InterPro" id="IPR050259">
    <property type="entry name" value="SDR"/>
</dbReference>
<comment type="caution">
    <text evidence="2">The sequence shown here is derived from an EMBL/GenBank/DDBJ whole genome shotgun (WGS) entry which is preliminary data.</text>
</comment>
<dbReference type="OrthoDB" id="9793325at2"/>